<protein>
    <submittedName>
        <fullName evidence="4">Tigger transposable element-derived protein 4</fullName>
    </submittedName>
</protein>
<gene>
    <name evidence="4" type="primary">Tigd4</name>
    <name evidence="4" type="ORF">T10_2048</name>
</gene>
<proteinExistence type="predicted"/>
<evidence type="ECO:0000313" key="4">
    <source>
        <dbReference type="EMBL" id="KRZ71892.1"/>
    </source>
</evidence>
<evidence type="ECO:0000259" key="3">
    <source>
        <dbReference type="Pfam" id="PF03221"/>
    </source>
</evidence>
<name>A0A0V1MJ49_9BILA</name>
<feature type="domain" description="HTH CENPB-type" evidence="3">
    <location>
        <begin position="120"/>
        <end position="152"/>
    </location>
</feature>
<dbReference type="GO" id="GO:0005634">
    <property type="term" value="C:nucleus"/>
    <property type="evidence" value="ECO:0007669"/>
    <property type="project" value="UniProtKB-SubCell"/>
</dbReference>
<evidence type="ECO:0000313" key="5">
    <source>
        <dbReference type="Proteomes" id="UP000054843"/>
    </source>
</evidence>
<sequence length="159" mass="17969">MSHNCGYVTNGAEQMHVVLMLHYSFSHYIASALMSKRIALSVKGKVAVVSALNNAHRQYSQLVMDICSLVCRINNYRFLPSFDHGRNTTSSIWKNQSALLDAHENTITSRKKSCLCEKTDIDEALLQWFREQSEIRTPISGPILKIKAEQFATVLGYSE</sequence>
<dbReference type="InterPro" id="IPR009057">
    <property type="entry name" value="Homeodomain-like_sf"/>
</dbReference>
<comment type="subcellular location">
    <subcellularLocation>
        <location evidence="1">Nucleus</location>
    </subcellularLocation>
</comment>
<evidence type="ECO:0000256" key="1">
    <source>
        <dbReference type="ARBA" id="ARBA00004123"/>
    </source>
</evidence>
<dbReference type="SUPFAM" id="SSF46689">
    <property type="entry name" value="Homeodomain-like"/>
    <property type="match status" value="1"/>
</dbReference>
<organism evidence="4 5">
    <name type="scientific">Trichinella papuae</name>
    <dbReference type="NCBI Taxonomy" id="268474"/>
    <lineage>
        <taxon>Eukaryota</taxon>
        <taxon>Metazoa</taxon>
        <taxon>Ecdysozoa</taxon>
        <taxon>Nematoda</taxon>
        <taxon>Enoplea</taxon>
        <taxon>Dorylaimia</taxon>
        <taxon>Trichinellida</taxon>
        <taxon>Trichinellidae</taxon>
        <taxon>Trichinella</taxon>
    </lineage>
</organism>
<accession>A0A0V1MJ49</accession>
<dbReference type="InterPro" id="IPR006600">
    <property type="entry name" value="HTH_CenpB_DNA-bd_dom"/>
</dbReference>
<reference evidence="4 5" key="1">
    <citation type="submission" date="2015-01" db="EMBL/GenBank/DDBJ databases">
        <title>Evolution of Trichinella species and genotypes.</title>
        <authorList>
            <person name="Korhonen P.K."/>
            <person name="Edoardo P."/>
            <person name="Giuseppe L.R."/>
            <person name="Gasser R.B."/>
        </authorList>
    </citation>
    <scope>NUCLEOTIDE SEQUENCE [LARGE SCALE GENOMIC DNA]</scope>
    <source>
        <strain evidence="4">ISS1980</strain>
    </source>
</reference>
<comment type="caution">
    <text evidence="4">The sequence shown here is derived from an EMBL/GenBank/DDBJ whole genome shotgun (WGS) entry which is preliminary data.</text>
</comment>
<keyword evidence="2" id="KW-0238">DNA-binding</keyword>
<dbReference type="GO" id="GO:0003677">
    <property type="term" value="F:DNA binding"/>
    <property type="evidence" value="ECO:0007669"/>
    <property type="project" value="UniProtKB-KW"/>
</dbReference>
<evidence type="ECO:0000256" key="2">
    <source>
        <dbReference type="ARBA" id="ARBA00023125"/>
    </source>
</evidence>
<dbReference type="Gene3D" id="1.10.10.60">
    <property type="entry name" value="Homeodomain-like"/>
    <property type="match status" value="1"/>
</dbReference>
<dbReference type="AlphaFoldDB" id="A0A0V1MJ49"/>
<keyword evidence="5" id="KW-1185">Reference proteome</keyword>
<dbReference type="Proteomes" id="UP000054843">
    <property type="component" value="Unassembled WGS sequence"/>
</dbReference>
<dbReference type="Pfam" id="PF03221">
    <property type="entry name" value="HTH_Tnp_Tc5"/>
    <property type="match status" value="1"/>
</dbReference>
<dbReference type="EMBL" id="JYDO01000088">
    <property type="protein sequence ID" value="KRZ71892.1"/>
    <property type="molecule type" value="Genomic_DNA"/>
</dbReference>